<proteinExistence type="predicted"/>
<feature type="signal peptide" evidence="1">
    <location>
        <begin position="1"/>
        <end position="18"/>
    </location>
</feature>
<evidence type="ECO:0000313" key="3">
    <source>
        <dbReference type="Proteomes" id="UP001201463"/>
    </source>
</evidence>
<dbReference type="Proteomes" id="UP001201463">
    <property type="component" value="Unassembled WGS sequence"/>
</dbReference>
<evidence type="ECO:0000256" key="1">
    <source>
        <dbReference type="SAM" id="SignalP"/>
    </source>
</evidence>
<keyword evidence="3" id="KW-1185">Reference proteome</keyword>
<dbReference type="PROSITE" id="PS51257">
    <property type="entry name" value="PROKAR_LIPOPROTEIN"/>
    <property type="match status" value="1"/>
</dbReference>
<sequence>MNKSMLLSLSMALLAACAQLPPAPPPPPDEPEVGVAFPYPLYRGVRVVAGTGNQIDWSAASFGVSGPAPNLSLFNNMNNPLLFPCWLRISVDVPGNAPPPVPGAIADLTIPNPPPGGANAGPWPVFFDNNPLGHWSIAKATIGGVSNANSSARAAAVFNAMAHSRLPTAIVRDGSAQGCH</sequence>
<dbReference type="EMBL" id="JAJTWT010000004">
    <property type="protein sequence ID" value="MCE4537847.1"/>
    <property type="molecule type" value="Genomic_DNA"/>
</dbReference>
<comment type="caution">
    <text evidence="2">The sequence shown here is derived from an EMBL/GenBank/DDBJ whole genome shotgun (WGS) entry which is preliminary data.</text>
</comment>
<protein>
    <submittedName>
        <fullName evidence="2">Uncharacterized protein</fullName>
    </submittedName>
</protein>
<name>A0ABS8XEG1_9BURK</name>
<gene>
    <name evidence="2" type="ORF">LXT12_11355</name>
</gene>
<feature type="chain" id="PRO_5047017296" evidence="1">
    <location>
        <begin position="19"/>
        <end position="180"/>
    </location>
</feature>
<evidence type="ECO:0000313" key="2">
    <source>
        <dbReference type="EMBL" id="MCE4537847.1"/>
    </source>
</evidence>
<keyword evidence="1" id="KW-0732">Signal</keyword>
<dbReference type="RefSeq" id="WP_233392094.1">
    <property type="nucleotide sequence ID" value="NZ_JAJTWT010000004.1"/>
</dbReference>
<accession>A0ABS8XEG1</accession>
<organism evidence="2 3">
    <name type="scientific">Pelomonas caseinilytica</name>
    <dbReference type="NCBI Taxonomy" id="2906763"/>
    <lineage>
        <taxon>Bacteria</taxon>
        <taxon>Pseudomonadati</taxon>
        <taxon>Pseudomonadota</taxon>
        <taxon>Betaproteobacteria</taxon>
        <taxon>Burkholderiales</taxon>
        <taxon>Sphaerotilaceae</taxon>
        <taxon>Roseateles</taxon>
    </lineage>
</organism>
<reference evidence="2 3" key="1">
    <citation type="submission" date="2021-12" db="EMBL/GenBank/DDBJ databases">
        <title>Genome seq of p7.</title>
        <authorList>
            <person name="Seo T."/>
        </authorList>
    </citation>
    <scope>NUCLEOTIDE SEQUENCE [LARGE SCALE GENOMIC DNA]</scope>
    <source>
        <strain evidence="2 3">P7</strain>
    </source>
</reference>